<dbReference type="InterPro" id="IPR036900">
    <property type="entry name" value="A-D-PHexomutase_C_sf"/>
</dbReference>
<gene>
    <name evidence="11" type="ORF">CSTERTH_07165</name>
</gene>
<evidence type="ECO:0000256" key="7">
    <source>
        <dbReference type="RuleBase" id="RU004326"/>
    </source>
</evidence>
<dbReference type="InterPro" id="IPR005845">
    <property type="entry name" value="A-D-PHexomutase_a/b/a-II"/>
</dbReference>
<comment type="cofactor">
    <cofactor evidence="1">
        <name>Mg(2+)</name>
        <dbReference type="ChEBI" id="CHEBI:18420"/>
    </cofactor>
</comment>
<evidence type="ECO:0000256" key="6">
    <source>
        <dbReference type="ARBA" id="ARBA00023235"/>
    </source>
</evidence>
<dbReference type="Gene3D" id="3.30.310.50">
    <property type="entry name" value="Alpha-D-phosphohexomutase, C-terminal domain"/>
    <property type="match status" value="1"/>
</dbReference>
<accession>A0A1B1YDJ0</accession>
<dbReference type="OrthoDB" id="9806956at2"/>
<keyword evidence="4 7" id="KW-0479">Metal-binding</keyword>
<dbReference type="SUPFAM" id="SSF55957">
    <property type="entry name" value="Phosphoglucomutase, C-terminal domain"/>
    <property type="match status" value="1"/>
</dbReference>
<evidence type="ECO:0000256" key="5">
    <source>
        <dbReference type="ARBA" id="ARBA00022842"/>
    </source>
</evidence>
<dbReference type="Pfam" id="PF02879">
    <property type="entry name" value="PGM_PMM_II"/>
    <property type="match status" value="1"/>
</dbReference>
<evidence type="ECO:0000259" key="10">
    <source>
        <dbReference type="Pfam" id="PF02880"/>
    </source>
</evidence>
<proteinExistence type="inferred from homology"/>
<evidence type="ECO:0000256" key="2">
    <source>
        <dbReference type="ARBA" id="ARBA00010231"/>
    </source>
</evidence>
<dbReference type="EMBL" id="CP014672">
    <property type="protein sequence ID" value="ANW98818.1"/>
    <property type="molecule type" value="Genomic_DNA"/>
</dbReference>
<dbReference type="PANTHER" id="PTHR45745">
    <property type="entry name" value="PHOSPHOMANNOMUTASE 45A"/>
    <property type="match status" value="1"/>
</dbReference>
<keyword evidence="5 7" id="KW-0460">Magnesium</keyword>
<evidence type="ECO:0000313" key="12">
    <source>
        <dbReference type="Proteomes" id="UP000092971"/>
    </source>
</evidence>
<name>A0A1B1YDJ0_THEST</name>
<evidence type="ECO:0000259" key="8">
    <source>
        <dbReference type="Pfam" id="PF02878"/>
    </source>
</evidence>
<reference evidence="11 12" key="1">
    <citation type="submission" date="2016-02" db="EMBL/GenBank/DDBJ databases">
        <title>Comparison of Clostridium stercorarium subspecies using comparative genomics and transcriptomics.</title>
        <authorList>
            <person name="Schellenberg J."/>
            <person name="Thallinger G."/>
            <person name="Levin D.B."/>
            <person name="Zhang X."/>
            <person name="Alvare G."/>
            <person name="Fristensky B."/>
            <person name="Sparling R."/>
        </authorList>
    </citation>
    <scope>NUCLEOTIDE SEQUENCE [LARGE SCALE GENOMIC DNA]</scope>
    <source>
        <strain evidence="11 12">DSM 2910</strain>
    </source>
</reference>
<feature type="domain" description="Alpha-D-phosphohexomutase alpha/beta/alpha" evidence="8">
    <location>
        <begin position="43"/>
        <end position="178"/>
    </location>
</feature>
<dbReference type="CDD" id="cd05799">
    <property type="entry name" value="PGM2"/>
    <property type="match status" value="1"/>
</dbReference>
<dbReference type="GO" id="GO:0006166">
    <property type="term" value="P:purine ribonucleoside salvage"/>
    <property type="evidence" value="ECO:0007669"/>
    <property type="project" value="TreeGrafter"/>
</dbReference>
<sequence length="575" mass="64985">MSYIERYNNWVNSPYFDEETKAELLSISDNEKEIEERFYRDLEFGTGGLRGIIGAGTNRMNRYVVRRASQGLANFLLKVSRYPSVVIAYDSRFKSREFAEESARVFAKNGIKTFLFDELRPTPELSFAVRYLKCDAGVVITASHNPKEYNGYKVYGKDGGQIPPDIANAVLEEINAITDITSVEVMDFNEAVKKGLIEIIGKDVDDAYIGVLKSLSVNRLPSEILDKCSIIYTPLHGSGNKPVRRILKETGFNNVYVVPEQENPDPNFSTVKYPNPEEKSAFELAIKMAKEKDVELIIGTDPDCDRVGIVVRDKKGEYITLTGNQTGCLLMEYILAGLTEQGRMPEKPFAVKTIVSTELARKIASAYNVKLYEVLTGFKFIGEQILLRDENGDENFVFGFEESYGYLTGTFVRDKDAVVASMLIAEMFAWYKSKGLTLYDALINLYEKYGYAKETLDSFTLTGKEGLEKIQNAMSVLRSEKTVRFGDTVIKAIRDYKTGIRTDIKTGKEETLTLPKSNVLYYETEEDFWFCIRPSGTEPKIKIYYGVSGNTDDASEKALKRLREDVLSKIKPLLE</sequence>
<evidence type="ECO:0000313" key="11">
    <source>
        <dbReference type="EMBL" id="ANW98818.1"/>
    </source>
</evidence>
<dbReference type="InterPro" id="IPR005846">
    <property type="entry name" value="A-D-PHexomutase_a/b/a-III"/>
</dbReference>
<dbReference type="Pfam" id="PF02878">
    <property type="entry name" value="PGM_PMM_I"/>
    <property type="match status" value="1"/>
</dbReference>
<dbReference type="Proteomes" id="UP000092971">
    <property type="component" value="Chromosome"/>
</dbReference>
<dbReference type="SUPFAM" id="SSF53738">
    <property type="entry name" value="Phosphoglucomutase, first 3 domains"/>
    <property type="match status" value="3"/>
</dbReference>
<dbReference type="InterPro" id="IPR005844">
    <property type="entry name" value="A-D-PHexomutase_a/b/a-I"/>
</dbReference>
<protein>
    <submittedName>
        <fullName evidence="11">Phosphoglucomutase</fullName>
    </submittedName>
</protein>
<evidence type="ECO:0000256" key="4">
    <source>
        <dbReference type="ARBA" id="ARBA00022723"/>
    </source>
</evidence>
<dbReference type="GO" id="GO:0008973">
    <property type="term" value="F:phosphopentomutase activity"/>
    <property type="evidence" value="ECO:0007669"/>
    <property type="project" value="TreeGrafter"/>
</dbReference>
<organism evidence="11 12">
    <name type="scientific">Thermoclostridium stercorarium subsp. thermolacticum DSM 2910</name>
    <dbReference type="NCBI Taxonomy" id="1121336"/>
    <lineage>
        <taxon>Bacteria</taxon>
        <taxon>Bacillati</taxon>
        <taxon>Bacillota</taxon>
        <taxon>Clostridia</taxon>
        <taxon>Eubacteriales</taxon>
        <taxon>Oscillospiraceae</taxon>
        <taxon>Thermoclostridium</taxon>
    </lineage>
</organism>
<keyword evidence="6" id="KW-0413">Isomerase</keyword>
<dbReference type="AlphaFoldDB" id="A0A1B1YDJ0"/>
<comment type="similarity">
    <text evidence="2 7">Belongs to the phosphohexose mutase family.</text>
</comment>
<feature type="domain" description="Alpha-D-phosphohexomutase alpha/beta/alpha" evidence="9">
    <location>
        <begin position="226"/>
        <end position="316"/>
    </location>
</feature>
<dbReference type="PROSITE" id="PS00710">
    <property type="entry name" value="PGM_PMM"/>
    <property type="match status" value="1"/>
</dbReference>
<dbReference type="Gene3D" id="3.40.120.10">
    <property type="entry name" value="Alpha-D-Glucose-1,6-Bisphosphate, subunit A, domain 3"/>
    <property type="match status" value="3"/>
</dbReference>
<dbReference type="PANTHER" id="PTHR45745:SF1">
    <property type="entry name" value="PHOSPHOGLUCOMUTASE 2B-RELATED"/>
    <property type="match status" value="1"/>
</dbReference>
<evidence type="ECO:0000259" key="9">
    <source>
        <dbReference type="Pfam" id="PF02879"/>
    </source>
</evidence>
<dbReference type="InterPro" id="IPR016055">
    <property type="entry name" value="A-D-PHexomutase_a/b/a-I/II/III"/>
</dbReference>
<evidence type="ECO:0000256" key="1">
    <source>
        <dbReference type="ARBA" id="ARBA00001946"/>
    </source>
</evidence>
<keyword evidence="3" id="KW-0597">Phosphoprotein</keyword>
<dbReference type="RefSeq" id="WP_015359135.1">
    <property type="nucleotide sequence ID" value="NZ_CP014672.1"/>
</dbReference>
<dbReference type="GO" id="GO:0000287">
    <property type="term" value="F:magnesium ion binding"/>
    <property type="evidence" value="ECO:0007669"/>
    <property type="project" value="InterPro"/>
</dbReference>
<evidence type="ECO:0000256" key="3">
    <source>
        <dbReference type="ARBA" id="ARBA00022553"/>
    </source>
</evidence>
<dbReference type="Pfam" id="PF02880">
    <property type="entry name" value="PGM_PMM_III"/>
    <property type="match status" value="1"/>
</dbReference>
<dbReference type="InterPro" id="IPR016066">
    <property type="entry name" value="A-D-PHexomutase_CS"/>
</dbReference>
<dbReference type="GO" id="GO:0005975">
    <property type="term" value="P:carbohydrate metabolic process"/>
    <property type="evidence" value="ECO:0007669"/>
    <property type="project" value="InterPro"/>
</dbReference>
<feature type="domain" description="Alpha-D-phosphohexomutase alpha/beta/alpha" evidence="10">
    <location>
        <begin position="323"/>
        <end position="449"/>
    </location>
</feature>